<proteinExistence type="predicted"/>
<accession>A0A0A6PD09</accession>
<evidence type="ECO:0000313" key="2">
    <source>
        <dbReference type="Proteomes" id="UP000030428"/>
    </source>
</evidence>
<protein>
    <submittedName>
        <fullName evidence="1">Uncharacterized protein</fullName>
    </submittedName>
</protein>
<comment type="caution">
    <text evidence="1">The sequence shown here is derived from an EMBL/GenBank/DDBJ whole genome shotgun (WGS) entry which is preliminary data.</text>
</comment>
<gene>
    <name evidence="1" type="ORF">PN36_11640</name>
</gene>
<sequence>MSNDKFKLSENRIKIQKLAWVKLTESIRFSGKFLSFRGTADKWFVSINFKVICLEDLNVKGMMKNHLLAKAISDMGFYEFKRQIDYLEIGFRPFQNGFLLQKSVQIVVTKKPNSNCQNVLITVRNVIFKLVVI</sequence>
<reference evidence="1 2" key="1">
    <citation type="journal article" date="2016" name="Front. Microbiol.">
        <title>Single-Cell (Meta-)Genomics of a Dimorphic Candidatus Thiomargarita nelsonii Reveals Genomic Plasticity.</title>
        <authorList>
            <person name="Flood B.E."/>
            <person name="Fliss P."/>
            <person name="Jones D.S."/>
            <person name="Dick G.J."/>
            <person name="Jain S."/>
            <person name="Kaster A.K."/>
            <person name="Winkel M."/>
            <person name="Mussmann M."/>
            <person name="Bailey J."/>
        </authorList>
    </citation>
    <scope>NUCLEOTIDE SEQUENCE [LARGE SCALE GENOMIC DNA]</scope>
    <source>
        <strain evidence="1">Hydrate Ridge</strain>
    </source>
</reference>
<evidence type="ECO:0000313" key="1">
    <source>
        <dbReference type="EMBL" id="KHD08568.1"/>
    </source>
</evidence>
<keyword evidence="2" id="KW-1185">Reference proteome</keyword>
<dbReference type="Proteomes" id="UP000030428">
    <property type="component" value="Unassembled WGS sequence"/>
</dbReference>
<dbReference type="AlphaFoldDB" id="A0A0A6PD09"/>
<organism evidence="1 2">
    <name type="scientific">Candidatus Thiomargarita nelsonii</name>
    <dbReference type="NCBI Taxonomy" id="1003181"/>
    <lineage>
        <taxon>Bacteria</taxon>
        <taxon>Pseudomonadati</taxon>
        <taxon>Pseudomonadota</taxon>
        <taxon>Gammaproteobacteria</taxon>
        <taxon>Thiotrichales</taxon>
        <taxon>Thiotrichaceae</taxon>
        <taxon>Thiomargarita</taxon>
    </lineage>
</organism>
<dbReference type="EMBL" id="JSZA02000036">
    <property type="protein sequence ID" value="KHD08568.1"/>
    <property type="molecule type" value="Genomic_DNA"/>
</dbReference>
<name>A0A0A6PD09_9GAMM</name>